<keyword evidence="1" id="KW-0732">Signal</keyword>
<dbReference type="AlphaFoldDB" id="A0A067T6G8"/>
<dbReference type="EMBL" id="KL142380">
    <property type="protein sequence ID" value="KDR75489.1"/>
    <property type="molecule type" value="Genomic_DNA"/>
</dbReference>
<accession>A0A067T6G8</accession>
<protein>
    <recommendedName>
        <fullName evidence="4">CBM1 domain-containing protein</fullName>
    </recommendedName>
</protein>
<organism evidence="2 3">
    <name type="scientific">Galerina marginata (strain CBS 339.88)</name>
    <dbReference type="NCBI Taxonomy" id="685588"/>
    <lineage>
        <taxon>Eukaryota</taxon>
        <taxon>Fungi</taxon>
        <taxon>Dikarya</taxon>
        <taxon>Basidiomycota</taxon>
        <taxon>Agaricomycotina</taxon>
        <taxon>Agaricomycetes</taxon>
        <taxon>Agaricomycetidae</taxon>
        <taxon>Agaricales</taxon>
        <taxon>Agaricineae</taxon>
        <taxon>Strophariaceae</taxon>
        <taxon>Galerina</taxon>
    </lineage>
</organism>
<proteinExistence type="predicted"/>
<reference evidence="3" key="1">
    <citation type="journal article" date="2014" name="Proc. Natl. Acad. Sci. U.S.A.">
        <title>Extensive sampling of basidiomycete genomes demonstrates inadequacy of the white-rot/brown-rot paradigm for wood decay fungi.</title>
        <authorList>
            <person name="Riley R."/>
            <person name="Salamov A.A."/>
            <person name="Brown D.W."/>
            <person name="Nagy L.G."/>
            <person name="Floudas D."/>
            <person name="Held B.W."/>
            <person name="Levasseur A."/>
            <person name="Lombard V."/>
            <person name="Morin E."/>
            <person name="Otillar R."/>
            <person name="Lindquist E.A."/>
            <person name="Sun H."/>
            <person name="LaButti K.M."/>
            <person name="Schmutz J."/>
            <person name="Jabbour D."/>
            <person name="Luo H."/>
            <person name="Baker S.E."/>
            <person name="Pisabarro A.G."/>
            <person name="Walton J.D."/>
            <person name="Blanchette R.A."/>
            <person name="Henrissat B."/>
            <person name="Martin F."/>
            <person name="Cullen D."/>
            <person name="Hibbett D.S."/>
            <person name="Grigoriev I.V."/>
        </authorList>
    </citation>
    <scope>NUCLEOTIDE SEQUENCE [LARGE SCALE GENOMIC DNA]</scope>
    <source>
        <strain evidence="3">CBS 339.88</strain>
    </source>
</reference>
<name>A0A067T6G8_GALM3</name>
<evidence type="ECO:0000256" key="1">
    <source>
        <dbReference type="SAM" id="SignalP"/>
    </source>
</evidence>
<feature type="chain" id="PRO_5001646545" description="CBM1 domain-containing protein" evidence="1">
    <location>
        <begin position="22"/>
        <end position="58"/>
    </location>
</feature>
<evidence type="ECO:0008006" key="4">
    <source>
        <dbReference type="Google" id="ProtNLM"/>
    </source>
</evidence>
<feature type="signal peptide" evidence="1">
    <location>
        <begin position="1"/>
        <end position="21"/>
    </location>
</feature>
<keyword evidence="3" id="KW-1185">Reference proteome</keyword>
<evidence type="ECO:0000313" key="2">
    <source>
        <dbReference type="EMBL" id="KDR75489.1"/>
    </source>
</evidence>
<sequence>MKTNWTALLIGVSLSMSGINAIPTTESCAKLCLPGPPPCPFPETLGGTPGCYTCCTTK</sequence>
<dbReference type="Proteomes" id="UP000027222">
    <property type="component" value="Unassembled WGS sequence"/>
</dbReference>
<dbReference type="HOGENOM" id="CLU_2979227_0_0_1"/>
<evidence type="ECO:0000313" key="3">
    <source>
        <dbReference type="Proteomes" id="UP000027222"/>
    </source>
</evidence>
<gene>
    <name evidence="2" type="ORF">GALMADRAFT_247931</name>
</gene>